<name>A0ACC1AZK1_9ROSI</name>
<protein>
    <submittedName>
        <fullName evidence="1">Uncharacterized protein</fullName>
    </submittedName>
</protein>
<reference evidence="2" key="1">
    <citation type="journal article" date="2023" name="G3 (Bethesda)">
        <title>Genome assembly and association tests identify interacting loci associated with vigor, precocity, and sex in interspecific pistachio rootstocks.</title>
        <authorList>
            <person name="Palmer W."/>
            <person name="Jacygrad E."/>
            <person name="Sagayaradj S."/>
            <person name="Cavanaugh K."/>
            <person name="Han R."/>
            <person name="Bertier L."/>
            <person name="Beede B."/>
            <person name="Kafkas S."/>
            <person name="Golino D."/>
            <person name="Preece J."/>
            <person name="Michelmore R."/>
        </authorList>
    </citation>
    <scope>NUCLEOTIDE SEQUENCE [LARGE SCALE GENOMIC DNA]</scope>
</reference>
<organism evidence="1 2">
    <name type="scientific">Pistacia atlantica</name>
    <dbReference type="NCBI Taxonomy" id="434234"/>
    <lineage>
        <taxon>Eukaryota</taxon>
        <taxon>Viridiplantae</taxon>
        <taxon>Streptophyta</taxon>
        <taxon>Embryophyta</taxon>
        <taxon>Tracheophyta</taxon>
        <taxon>Spermatophyta</taxon>
        <taxon>Magnoliopsida</taxon>
        <taxon>eudicotyledons</taxon>
        <taxon>Gunneridae</taxon>
        <taxon>Pentapetalae</taxon>
        <taxon>rosids</taxon>
        <taxon>malvids</taxon>
        <taxon>Sapindales</taxon>
        <taxon>Anacardiaceae</taxon>
        <taxon>Pistacia</taxon>
    </lineage>
</organism>
<comment type="caution">
    <text evidence="1">The sequence shown here is derived from an EMBL/GenBank/DDBJ whole genome shotgun (WGS) entry which is preliminary data.</text>
</comment>
<keyword evidence="2" id="KW-1185">Reference proteome</keyword>
<evidence type="ECO:0000313" key="2">
    <source>
        <dbReference type="Proteomes" id="UP001164250"/>
    </source>
</evidence>
<evidence type="ECO:0000313" key="1">
    <source>
        <dbReference type="EMBL" id="KAJ0092106.1"/>
    </source>
</evidence>
<sequence>MGYSSFLSFSLGFLLLFHCSFAQIEQVVNSQERQQENAWTQCQIQNLNALECKRRIEFEAGVTGFWDQNEEQLQCANVAVFRHTIQSRGLLVPSYNNAPELVYVVAFMECIPSCLRHSKKNHITVHDHKTQDRKESAIGRTKHQKVGHIREDVGNSENQLDQYLRKFVLGGSLQQESQGGGQSWGRSRSQSQSQSSRRGQQEKQSNNILSAFDEEILAQSFNIDTRQPEDCRKRRGREALLSEFRRTLRYYHHTDKNKNKKKNKKKKESEDREMV</sequence>
<proteinExistence type="predicted"/>
<accession>A0ACC1AZK1</accession>
<dbReference type="EMBL" id="CM047903">
    <property type="protein sequence ID" value="KAJ0092106.1"/>
    <property type="molecule type" value="Genomic_DNA"/>
</dbReference>
<dbReference type="Proteomes" id="UP001164250">
    <property type="component" value="Chromosome 7"/>
</dbReference>
<gene>
    <name evidence="1" type="ORF">Patl1_25602</name>
</gene>